<gene>
    <name evidence="1" type="ORF">BDA99DRAFT_541847</name>
</gene>
<accession>A0AAD5K449</accession>
<comment type="caution">
    <text evidence="1">The sequence shown here is derived from an EMBL/GenBank/DDBJ whole genome shotgun (WGS) entry which is preliminary data.</text>
</comment>
<reference evidence="1" key="1">
    <citation type="journal article" date="2022" name="IScience">
        <title>Evolution of zygomycete secretomes and the origins of terrestrial fungal ecologies.</title>
        <authorList>
            <person name="Chang Y."/>
            <person name="Wang Y."/>
            <person name="Mondo S."/>
            <person name="Ahrendt S."/>
            <person name="Andreopoulos W."/>
            <person name="Barry K."/>
            <person name="Beard J."/>
            <person name="Benny G.L."/>
            <person name="Blankenship S."/>
            <person name="Bonito G."/>
            <person name="Cuomo C."/>
            <person name="Desiro A."/>
            <person name="Gervers K.A."/>
            <person name="Hundley H."/>
            <person name="Kuo A."/>
            <person name="LaButti K."/>
            <person name="Lang B.F."/>
            <person name="Lipzen A."/>
            <person name="O'Donnell K."/>
            <person name="Pangilinan J."/>
            <person name="Reynolds N."/>
            <person name="Sandor L."/>
            <person name="Smith M.E."/>
            <person name="Tsang A."/>
            <person name="Grigoriev I.V."/>
            <person name="Stajich J.E."/>
            <person name="Spatafora J.W."/>
        </authorList>
    </citation>
    <scope>NUCLEOTIDE SEQUENCE</scope>
    <source>
        <strain evidence="1">RSA 2281</strain>
    </source>
</reference>
<reference evidence="1" key="2">
    <citation type="submission" date="2023-02" db="EMBL/GenBank/DDBJ databases">
        <authorList>
            <consortium name="DOE Joint Genome Institute"/>
            <person name="Mondo S.J."/>
            <person name="Chang Y."/>
            <person name="Wang Y."/>
            <person name="Ahrendt S."/>
            <person name="Andreopoulos W."/>
            <person name="Barry K."/>
            <person name="Beard J."/>
            <person name="Benny G.L."/>
            <person name="Blankenship S."/>
            <person name="Bonito G."/>
            <person name="Cuomo C."/>
            <person name="Desiro A."/>
            <person name="Gervers K.A."/>
            <person name="Hundley H."/>
            <person name="Kuo A."/>
            <person name="LaButti K."/>
            <person name="Lang B.F."/>
            <person name="Lipzen A."/>
            <person name="O'Donnell K."/>
            <person name="Pangilinan J."/>
            <person name="Reynolds N."/>
            <person name="Sandor L."/>
            <person name="Smith M.W."/>
            <person name="Tsang A."/>
            <person name="Grigoriev I.V."/>
            <person name="Stajich J.E."/>
            <person name="Spatafora J.W."/>
        </authorList>
    </citation>
    <scope>NUCLEOTIDE SEQUENCE</scope>
    <source>
        <strain evidence="1">RSA 2281</strain>
    </source>
</reference>
<sequence length="138" mass="16243">MTLSISNPSFGEYCSRTDANRSFQGNYIIRYLDEIHESHYSITIIHAGFQDFKSSVLLDRYLPPVLLQSLLYYKDVFSYVNLTQQIQKRPTFTFVSLYLDASSPRRTLTTIIESSFQFALWTVNLKTDDEYLFLYFEN</sequence>
<keyword evidence="2" id="KW-1185">Reference proteome</keyword>
<proteinExistence type="predicted"/>
<dbReference type="Proteomes" id="UP001209540">
    <property type="component" value="Unassembled WGS sequence"/>
</dbReference>
<dbReference type="AlphaFoldDB" id="A0AAD5K449"/>
<evidence type="ECO:0000313" key="1">
    <source>
        <dbReference type="EMBL" id="KAI9250134.1"/>
    </source>
</evidence>
<name>A0AAD5K449_9FUNG</name>
<evidence type="ECO:0000313" key="2">
    <source>
        <dbReference type="Proteomes" id="UP001209540"/>
    </source>
</evidence>
<protein>
    <submittedName>
        <fullName evidence="1">Uncharacterized protein</fullName>
    </submittedName>
</protein>
<organism evidence="1 2">
    <name type="scientific">Phascolomyces articulosus</name>
    <dbReference type="NCBI Taxonomy" id="60185"/>
    <lineage>
        <taxon>Eukaryota</taxon>
        <taxon>Fungi</taxon>
        <taxon>Fungi incertae sedis</taxon>
        <taxon>Mucoromycota</taxon>
        <taxon>Mucoromycotina</taxon>
        <taxon>Mucoromycetes</taxon>
        <taxon>Mucorales</taxon>
        <taxon>Lichtheimiaceae</taxon>
        <taxon>Phascolomyces</taxon>
    </lineage>
</organism>
<dbReference type="EMBL" id="JAIXMP010000033">
    <property type="protein sequence ID" value="KAI9250134.1"/>
    <property type="molecule type" value="Genomic_DNA"/>
</dbReference>